<comment type="caution">
    <text evidence="1">The sequence shown here is derived from an EMBL/GenBank/DDBJ whole genome shotgun (WGS) entry which is preliminary data.</text>
</comment>
<organism evidence="1 2">
    <name type="scientific">Methanosarcina acetivorans</name>
    <dbReference type="NCBI Taxonomy" id="2214"/>
    <lineage>
        <taxon>Archaea</taxon>
        <taxon>Methanobacteriati</taxon>
        <taxon>Methanobacteriota</taxon>
        <taxon>Stenosarchaea group</taxon>
        <taxon>Methanomicrobia</taxon>
        <taxon>Methanosarcinales</taxon>
        <taxon>Methanosarcinaceae</taxon>
        <taxon>Methanosarcina</taxon>
    </lineage>
</organism>
<sequence length="51" mass="5777">MQKKIIAEANTPIVKYNKFFIFLGRFSVLKLSIMNSRRDGPAGYILTLKGS</sequence>
<dbReference type="GeneID" id="43446017"/>
<protein>
    <submittedName>
        <fullName evidence="1">Uncharacterized protein</fullName>
    </submittedName>
</protein>
<proteinExistence type="predicted"/>
<gene>
    <name evidence="1" type="ORF">HA338_06750</name>
</gene>
<evidence type="ECO:0000313" key="1">
    <source>
        <dbReference type="EMBL" id="HIH93739.1"/>
    </source>
</evidence>
<name>A0A832W6Z9_9EURY</name>
<evidence type="ECO:0000313" key="2">
    <source>
        <dbReference type="Proteomes" id="UP000600774"/>
    </source>
</evidence>
<dbReference type="EMBL" id="DUJU01000078">
    <property type="protein sequence ID" value="HIH93739.1"/>
    <property type="molecule type" value="Genomic_DNA"/>
</dbReference>
<dbReference type="RefSeq" id="WP_157860121.1">
    <property type="nucleotide sequence ID" value="NZ_DUJU01000078.1"/>
</dbReference>
<dbReference type="AlphaFoldDB" id="A0A832W6Z9"/>
<accession>A0A832W6Z9</accession>
<dbReference type="Proteomes" id="UP000600774">
    <property type="component" value="Unassembled WGS sequence"/>
</dbReference>
<reference evidence="1" key="1">
    <citation type="journal article" date="2020" name="bioRxiv">
        <title>A rank-normalized archaeal taxonomy based on genome phylogeny resolves widespread incomplete and uneven classifications.</title>
        <authorList>
            <person name="Rinke C."/>
            <person name="Chuvochina M."/>
            <person name="Mussig A.J."/>
            <person name="Chaumeil P.-A."/>
            <person name="Waite D.W."/>
            <person name="Whitman W.B."/>
            <person name="Parks D.H."/>
            <person name="Hugenholtz P."/>
        </authorList>
    </citation>
    <scope>NUCLEOTIDE SEQUENCE</scope>
    <source>
        <strain evidence="1">UBA8876</strain>
    </source>
</reference>